<accession>D6SLN4</accession>
<protein>
    <submittedName>
        <fullName evidence="1">Uncharacterized protein</fullName>
    </submittedName>
</protein>
<dbReference type="AlphaFoldDB" id="D6SLN4"/>
<sequence length="74" mass="8681">MQEALQRSTRWWQAREVKRIFPDHQTVVIFNDWRSRFNIGRKRILDTMLAATVTIQGVPKPARGQSPRNLSCTD</sequence>
<evidence type="ECO:0000313" key="1">
    <source>
        <dbReference type="EMBL" id="EFI35595.1"/>
    </source>
</evidence>
<dbReference type="EMBL" id="ACJN02000001">
    <property type="protein sequence ID" value="EFI35595.1"/>
    <property type="molecule type" value="Genomic_DNA"/>
</dbReference>
<comment type="caution">
    <text evidence="1">The sequence shown here is derived from an EMBL/GenBank/DDBJ whole genome shotgun (WGS) entry which is preliminary data.</text>
</comment>
<name>D6SLN4_9BACT</name>
<dbReference type="OrthoDB" id="556169at2"/>
<evidence type="ECO:0000313" key="2">
    <source>
        <dbReference type="Proteomes" id="UP000005496"/>
    </source>
</evidence>
<organism evidence="1 2">
    <name type="scientific">Desulfonatronospira thiodismutans ASO3-1</name>
    <dbReference type="NCBI Taxonomy" id="555779"/>
    <lineage>
        <taxon>Bacteria</taxon>
        <taxon>Pseudomonadati</taxon>
        <taxon>Thermodesulfobacteriota</taxon>
        <taxon>Desulfovibrionia</taxon>
        <taxon>Desulfovibrionales</taxon>
        <taxon>Desulfonatronovibrionaceae</taxon>
        <taxon>Desulfonatronospira</taxon>
    </lineage>
</organism>
<dbReference type="RefSeq" id="WP_008868724.1">
    <property type="nucleotide sequence ID" value="NZ_ACJN02000001.1"/>
</dbReference>
<reference evidence="1" key="1">
    <citation type="submission" date="2010-05" db="EMBL/GenBank/DDBJ databases">
        <title>The draft genome of Desulfonatronospira thiodismutans ASO3-1.</title>
        <authorList>
            <consortium name="US DOE Joint Genome Institute (JGI-PGF)"/>
            <person name="Lucas S."/>
            <person name="Copeland A."/>
            <person name="Lapidus A."/>
            <person name="Cheng J.-F."/>
            <person name="Bruce D."/>
            <person name="Goodwin L."/>
            <person name="Pitluck S."/>
            <person name="Chertkov O."/>
            <person name="Brettin T."/>
            <person name="Detter J.C."/>
            <person name="Han C."/>
            <person name="Land M.L."/>
            <person name="Hauser L."/>
            <person name="Kyrpides N."/>
            <person name="Mikhailova N."/>
            <person name="Muyzer G."/>
            <person name="Woyke T."/>
        </authorList>
    </citation>
    <scope>NUCLEOTIDE SEQUENCE [LARGE SCALE GENOMIC DNA]</scope>
    <source>
        <strain evidence="1">ASO3-1</strain>
    </source>
</reference>
<keyword evidence="2" id="KW-1185">Reference proteome</keyword>
<proteinExistence type="predicted"/>
<gene>
    <name evidence="1" type="ORF">Dthio_PD3023</name>
</gene>
<dbReference type="Proteomes" id="UP000005496">
    <property type="component" value="Unassembled WGS sequence"/>
</dbReference>